<evidence type="ECO:0000313" key="3">
    <source>
        <dbReference type="EMBL" id="TPG16105.1"/>
    </source>
</evidence>
<evidence type="ECO:0000259" key="2">
    <source>
        <dbReference type="Pfam" id="PF17128"/>
    </source>
</evidence>
<evidence type="ECO:0000313" key="4">
    <source>
        <dbReference type="Proteomes" id="UP000317722"/>
    </source>
</evidence>
<dbReference type="Pfam" id="PF17128">
    <property type="entry name" value="DUF5107"/>
    <property type="match status" value="1"/>
</dbReference>
<feature type="region of interest" description="Disordered" evidence="1">
    <location>
        <begin position="630"/>
        <end position="649"/>
    </location>
</feature>
<reference evidence="3 4" key="1">
    <citation type="journal article" date="2019" name="Environ. Microbiol.">
        <title>Species interactions and distinct microbial communities in high Arctic permafrost affected cryosols are associated with the CH4 and CO2 gas fluxes.</title>
        <authorList>
            <person name="Altshuler I."/>
            <person name="Hamel J."/>
            <person name="Turney S."/>
            <person name="Magnuson E."/>
            <person name="Levesque R."/>
            <person name="Greer C."/>
            <person name="Whyte L.G."/>
        </authorList>
    </citation>
    <scope>NUCLEOTIDE SEQUENCE [LARGE SCALE GENOMIC DNA]</scope>
    <source>
        <strain evidence="3 4">S9.3A</strain>
    </source>
</reference>
<feature type="domain" description="DUF5107" evidence="2">
    <location>
        <begin position="63"/>
        <end position="334"/>
    </location>
</feature>
<name>A0A502CR36_9MICO</name>
<comment type="caution">
    <text evidence="3">The sequence shown here is derived from an EMBL/GenBank/DDBJ whole genome shotgun (WGS) entry which is preliminary data.</text>
</comment>
<sequence>MTNPQSAQVRLLSLPVLGSLPGDPSPLPALTPARGPTTTRVSDEAPADMMERVARGRILSPLPYGVLSDYDRADDALELPAIELRNGWLRALVLPSLGGRVWSLVDEVSGRELVHRNPRLRWANFGLTDAWFAGGIEWNLGSTGHTTTSNLPMHAAVLDTPLGPVVRLWEWERTRDLVLQVDLWLCGARLMTSTRVVNPDPVPKPLYYWTNIAVPETPGTRVLVPASHAWRTDYAGVLERVSVPFPDGPVDVSVPSNSRYAADYFYEVGDQAGRLVCAVEPDGRGIAQTSTDALRGRKLFLWGNGPGGQRWQDWLGVRGTRYVEIQAGVCPTQLEHDLLDAGASRTWTEAFVPLDLDPSVAATDYDAAARAARTAVHEAAPPAWLAEQHGRWLAEVADLGPGELIHTGSGWGRAELALRGAAGPVGTPFPEVDDDSLPLLRFAERGDPTELDRIPPDRSPLPVVSDRWMARLADAAGRGAGWWAHYALGTARHVRGDLEGAHAAYLRSTELLPSAWALRGLALLCGDATERAELYERAGVLAPDDRRLAVERLVSLLDAGQPERVVAAVTALPDALRAHGRTQMVLADALARLGEEHAALEILEDLEVPDLAEGDRTLAEVWEQLRPGEPVPPRLDFRMSPSVANGPAD</sequence>
<organism evidence="3 4">
    <name type="scientific">Pedococcus bigeumensis</name>
    <dbReference type="NCBI Taxonomy" id="433644"/>
    <lineage>
        <taxon>Bacteria</taxon>
        <taxon>Bacillati</taxon>
        <taxon>Actinomycetota</taxon>
        <taxon>Actinomycetes</taxon>
        <taxon>Micrococcales</taxon>
        <taxon>Intrasporangiaceae</taxon>
        <taxon>Pedococcus</taxon>
    </lineage>
</organism>
<dbReference type="AlphaFoldDB" id="A0A502CR36"/>
<dbReference type="InterPro" id="IPR011990">
    <property type="entry name" value="TPR-like_helical_dom_sf"/>
</dbReference>
<dbReference type="EMBL" id="RCZM01000004">
    <property type="protein sequence ID" value="TPG16105.1"/>
    <property type="molecule type" value="Genomic_DNA"/>
</dbReference>
<feature type="region of interest" description="Disordered" evidence="1">
    <location>
        <begin position="23"/>
        <end position="44"/>
    </location>
</feature>
<dbReference type="OrthoDB" id="174931at2"/>
<accession>A0A502CR36</accession>
<dbReference type="InterPro" id="IPR033396">
    <property type="entry name" value="DUF5107"/>
</dbReference>
<protein>
    <submittedName>
        <fullName evidence="3">DUF5107 domain-containing protein</fullName>
    </submittedName>
</protein>
<keyword evidence="4" id="KW-1185">Reference proteome</keyword>
<dbReference type="Gene3D" id="1.25.40.10">
    <property type="entry name" value="Tetratricopeptide repeat domain"/>
    <property type="match status" value="1"/>
</dbReference>
<dbReference type="Proteomes" id="UP000317722">
    <property type="component" value="Unassembled WGS sequence"/>
</dbReference>
<dbReference type="RefSeq" id="WP_140741311.1">
    <property type="nucleotide sequence ID" value="NZ_RCZM01000004.1"/>
</dbReference>
<evidence type="ECO:0000256" key="1">
    <source>
        <dbReference type="SAM" id="MobiDB-lite"/>
    </source>
</evidence>
<proteinExistence type="predicted"/>
<dbReference type="SUPFAM" id="SSF48452">
    <property type="entry name" value="TPR-like"/>
    <property type="match status" value="1"/>
</dbReference>
<gene>
    <name evidence="3" type="ORF">EAH86_12810</name>
</gene>